<feature type="domain" description="SLH" evidence="3">
    <location>
        <begin position="847"/>
        <end position="903"/>
    </location>
</feature>
<dbReference type="EMBL" id="DVLU01000065">
    <property type="protein sequence ID" value="HIT85563.1"/>
    <property type="molecule type" value="Genomic_DNA"/>
</dbReference>
<proteinExistence type="predicted"/>
<evidence type="ECO:0000256" key="1">
    <source>
        <dbReference type="ARBA" id="ARBA00022737"/>
    </source>
</evidence>
<dbReference type="InterPro" id="IPR041624">
    <property type="entry name" value="RGI_lyase"/>
</dbReference>
<organism evidence="4 5">
    <name type="scientific">Candidatus Ornithomonoglobus intestinigallinarum</name>
    <dbReference type="NCBI Taxonomy" id="2840894"/>
    <lineage>
        <taxon>Bacteria</taxon>
        <taxon>Bacillati</taxon>
        <taxon>Bacillota</taxon>
        <taxon>Clostridia</taxon>
        <taxon>Candidatus Ornithomonoglobus</taxon>
    </lineage>
</organism>
<dbReference type="SUPFAM" id="SSF69318">
    <property type="entry name" value="Integrin alpha N-terminal domain"/>
    <property type="match status" value="1"/>
</dbReference>
<evidence type="ECO:0000259" key="3">
    <source>
        <dbReference type="PROSITE" id="PS51272"/>
    </source>
</evidence>
<dbReference type="CDD" id="cd10318">
    <property type="entry name" value="RGL11"/>
    <property type="match status" value="1"/>
</dbReference>
<evidence type="ECO:0000256" key="2">
    <source>
        <dbReference type="SAM" id="SignalP"/>
    </source>
</evidence>
<gene>
    <name evidence="4" type="ORF">IAA60_06615</name>
</gene>
<dbReference type="PANTHER" id="PTHR43118:SF1">
    <property type="entry name" value="RHAMNOGALACTURONAN LYASE (EUROFUNG)"/>
    <property type="match status" value="1"/>
</dbReference>
<feature type="signal peptide" evidence="2">
    <location>
        <begin position="1"/>
        <end position="25"/>
    </location>
</feature>
<feature type="chain" id="PRO_5039060073" evidence="2">
    <location>
        <begin position="26"/>
        <end position="903"/>
    </location>
</feature>
<dbReference type="Pfam" id="PF18370">
    <property type="entry name" value="RGI_lyase"/>
    <property type="match status" value="1"/>
</dbReference>
<feature type="domain" description="SLH" evidence="3">
    <location>
        <begin position="728"/>
        <end position="791"/>
    </location>
</feature>
<dbReference type="Proteomes" id="UP000824165">
    <property type="component" value="Unassembled WGS sequence"/>
</dbReference>
<protein>
    <submittedName>
        <fullName evidence="4">S-layer homology domain-containing protein</fullName>
    </submittedName>
</protein>
<dbReference type="InterPro" id="IPR028994">
    <property type="entry name" value="Integrin_alpha_N"/>
</dbReference>
<dbReference type="Gene3D" id="2.60.40.10">
    <property type="entry name" value="Immunoglobulins"/>
    <property type="match status" value="1"/>
</dbReference>
<dbReference type="AlphaFoldDB" id="A0A9D1KPG5"/>
<dbReference type="PROSITE" id="PS51272">
    <property type="entry name" value="SLH"/>
    <property type="match status" value="2"/>
</dbReference>
<dbReference type="InterPro" id="IPR001119">
    <property type="entry name" value="SLH_dom"/>
</dbReference>
<sequence>MISKIKKNLRKLSIFSLVLAQVATAGIALPAVTASAQASAAMTRNMENLDRGVVAVKTDDGVFVSWRRLGTEPAETQFSLYRNKELVTEGAITNFVDPDGNLGDKYTVVANGQMSDSVDVLEDQYIEIPLQDPPESSALIMDRNGVYYGSYAPGDGTYGDLDGDGEYEIIMLWNPSDAKDAASGGQTGKVYIDAYKLDGTFMWRIDMGYNIRAGAHDTQLCVADFDGDGASELIVRTADGTTDAEGNVIGDASKSETYESSWAAMDGGKNLRGPLYVTCFDGETGVALDTIDYFPNNVAGSNSVSLSFGDDFGNRSERYNATIAWLDGTNPSAVMGRGYYMGKNGQQRMAAAAYDFRNGKLSQRWTFDTADAANAQYVGNGNHNIEAADLDGDGKDEVCIGATAWDDDGTVLWCTGLGHGDAMHIGDFDPTKEGLEVLTAHEESGNSFDDPLTAPLKLKEAMGVDQSADTFNWGLTLQSAKTGEFIQAYAGQKDTGRGIIANIGYGDSYYVMWGAASTGYHDNEGNDLGDLKLAMNGRIYWDGDLQSELQDHRGAAQDIVISKWNDETKQGEEIFVPEGTHSINSTKGNTNGQGDIIGDWREEFVTYVITDETTETTTQTIKGNFDKDVEVEVSRPSYKYALRVYTTTIPTEYNFYTLAHDDVYRNSSGAYNNCYNQPPHVSWYMNDAIENSEYTTQPAANIKLVSNKYTAKAFDAAALPEGGAAPEPSDGPFSDISGHWAEDAILEMYEAGIIDGMGDGTFAPEGGVTIGQFIKLAAAALELEVAEPAEGEHWAQPYVAAAQAASLINEAIPTDTASLDTAITREQMASIVAASAAYKEFDVEDTAAEFTDDDSISEWAADDVYKAASMGIITGFEDGSFKPAEGATRAQAATMLSRLIAMF</sequence>
<dbReference type="InterPro" id="IPR049366">
    <property type="entry name" value="RGL11_C"/>
</dbReference>
<evidence type="ECO:0000313" key="4">
    <source>
        <dbReference type="EMBL" id="HIT85563.1"/>
    </source>
</evidence>
<accession>A0A9D1KPG5</accession>
<name>A0A9D1KPG5_9FIRM</name>
<reference evidence="4" key="2">
    <citation type="journal article" date="2021" name="PeerJ">
        <title>Extensive microbial diversity within the chicken gut microbiome revealed by metagenomics and culture.</title>
        <authorList>
            <person name="Gilroy R."/>
            <person name="Ravi A."/>
            <person name="Getino M."/>
            <person name="Pursley I."/>
            <person name="Horton D.L."/>
            <person name="Alikhan N.F."/>
            <person name="Baker D."/>
            <person name="Gharbi K."/>
            <person name="Hall N."/>
            <person name="Watson M."/>
            <person name="Adriaenssens E.M."/>
            <person name="Foster-Nyarko E."/>
            <person name="Jarju S."/>
            <person name="Secka A."/>
            <person name="Antonio M."/>
            <person name="Oren A."/>
            <person name="Chaudhuri R.R."/>
            <person name="La Ragione R."/>
            <person name="Hildebrand F."/>
            <person name="Pallen M.J."/>
        </authorList>
    </citation>
    <scope>NUCLEOTIDE SEQUENCE</scope>
    <source>
        <strain evidence="4">CHK181-108</strain>
    </source>
</reference>
<reference evidence="4" key="1">
    <citation type="submission" date="2020-10" db="EMBL/GenBank/DDBJ databases">
        <authorList>
            <person name="Gilroy R."/>
        </authorList>
    </citation>
    <scope>NUCLEOTIDE SEQUENCE</scope>
    <source>
        <strain evidence="4">CHK181-108</strain>
    </source>
</reference>
<dbReference type="InterPro" id="IPR013783">
    <property type="entry name" value="Ig-like_fold"/>
</dbReference>
<dbReference type="Pfam" id="PF00395">
    <property type="entry name" value="SLH"/>
    <property type="match status" value="2"/>
</dbReference>
<dbReference type="InterPro" id="IPR034641">
    <property type="entry name" value="RGL11"/>
</dbReference>
<dbReference type="Pfam" id="PF21348">
    <property type="entry name" value="RGL11_C"/>
    <property type="match status" value="2"/>
</dbReference>
<dbReference type="PANTHER" id="PTHR43118">
    <property type="entry name" value="RHAMNOGALACTURONAN LYASE (EUROFUNG)"/>
    <property type="match status" value="1"/>
</dbReference>
<keyword evidence="2" id="KW-0732">Signal</keyword>
<evidence type="ECO:0000313" key="5">
    <source>
        <dbReference type="Proteomes" id="UP000824165"/>
    </source>
</evidence>
<comment type="caution">
    <text evidence="4">The sequence shown here is derived from an EMBL/GenBank/DDBJ whole genome shotgun (WGS) entry which is preliminary data.</text>
</comment>
<keyword evidence="1" id="KW-0677">Repeat</keyword>